<feature type="domain" description="Isochorismatase-like" evidence="2">
    <location>
        <begin position="53"/>
        <end position="221"/>
    </location>
</feature>
<protein>
    <submittedName>
        <fullName evidence="3">Cysteine hydrolase</fullName>
    </submittedName>
</protein>
<dbReference type="Proteomes" id="UP001500403">
    <property type="component" value="Unassembled WGS sequence"/>
</dbReference>
<dbReference type="SUPFAM" id="SSF52499">
    <property type="entry name" value="Isochorismatase-like hydrolases"/>
    <property type="match status" value="1"/>
</dbReference>
<comment type="caution">
    <text evidence="3">The sequence shown here is derived from an EMBL/GenBank/DDBJ whole genome shotgun (WGS) entry which is preliminary data.</text>
</comment>
<accession>A0ABN3XR68</accession>
<gene>
    <name evidence="3" type="ORF">GCM10010446_68520</name>
</gene>
<proteinExistence type="predicted"/>
<evidence type="ECO:0000256" key="1">
    <source>
        <dbReference type="ARBA" id="ARBA00022801"/>
    </source>
</evidence>
<dbReference type="PANTHER" id="PTHR43540">
    <property type="entry name" value="PEROXYUREIDOACRYLATE/UREIDOACRYLATE AMIDOHYDROLASE-RELATED"/>
    <property type="match status" value="1"/>
</dbReference>
<dbReference type="PANTHER" id="PTHR43540:SF6">
    <property type="entry name" value="ISOCHORISMATASE-LIKE DOMAIN-CONTAINING PROTEIN"/>
    <property type="match status" value="1"/>
</dbReference>
<dbReference type="CDD" id="cd00431">
    <property type="entry name" value="cysteine_hydrolases"/>
    <property type="match status" value="1"/>
</dbReference>
<dbReference type="InterPro" id="IPR000868">
    <property type="entry name" value="Isochorismatase-like_dom"/>
</dbReference>
<evidence type="ECO:0000313" key="3">
    <source>
        <dbReference type="EMBL" id="GAA2974574.1"/>
    </source>
</evidence>
<reference evidence="3 4" key="1">
    <citation type="journal article" date="2019" name="Int. J. Syst. Evol. Microbiol.">
        <title>The Global Catalogue of Microorganisms (GCM) 10K type strain sequencing project: providing services to taxonomists for standard genome sequencing and annotation.</title>
        <authorList>
            <consortium name="The Broad Institute Genomics Platform"/>
            <consortium name="The Broad Institute Genome Sequencing Center for Infectious Disease"/>
            <person name="Wu L."/>
            <person name="Ma J."/>
        </authorList>
    </citation>
    <scope>NUCLEOTIDE SEQUENCE [LARGE SCALE GENOMIC DNA]</scope>
    <source>
        <strain evidence="3 4">JCM 9088</strain>
    </source>
</reference>
<dbReference type="Gene3D" id="3.40.50.850">
    <property type="entry name" value="Isochorismatase-like"/>
    <property type="match status" value="1"/>
</dbReference>
<evidence type="ECO:0000313" key="4">
    <source>
        <dbReference type="Proteomes" id="UP001500403"/>
    </source>
</evidence>
<keyword evidence="4" id="KW-1185">Reference proteome</keyword>
<dbReference type="InterPro" id="IPR036380">
    <property type="entry name" value="Isochorismatase-like_sf"/>
</dbReference>
<organism evidence="3 4">
    <name type="scientific">Streptomyces enissocaesilis</name>
    <dbReference type="NCBI Taxonomy" id="332589"/>
    <lineage>
        <taxon>Bacteria</taxon>
        <taxon>Bacillati</taxon>
        <taxon>Actinomycetota</taxon>
        <taxon>Actinomycetes</taxon>
        <taxon>Kitasatosporales</taxon>
        <taxon>Streptomycetaceae</taxon>
        <taxon>Streptomyces</taxon>
        <taxon>Streptomyces rochei group</taxon>
    </lineage>
</organism>
<name>A0ABN3XR68_9ACTN</name>
<dbReference type="GO" id="GO:0016787">
    <property type="term" value="F:hydrolase activity"/>
    <property type="evidence" value="ECO:0007669"/>
    <property type="project" value="UniProtKB-KW"/>
</dbReference>
<dbReference type="Pfam" id="PF00857">
    <property type="entry name" value="Isochorismatase"/>
    <property type="match status" value="1"/>
</dbReference>
<dbReference type="EMBL" id="BAAAUD010000115">
    <property type="protein sequence ID" value="GAA2974574.1"/>
    <property type="molecule type" value="Genomic_DNA"/>
</dbReference>
<keyword evidence="1 3" id="KW-0378">Hydrolase</keyword>
<sequence length="227" mass="25118">MLRGRGLRLEMVVHGVAVLDVRGPFWIETSGVSSQISRAPGGTSETLVTMVKTALVVIDMINAYDHEDAELLVPSVKRALPPVMKLLEQARERDLPVIYVNENFGKWRSHHGEILDTALAGPHADLVEPVRPDESSYFIVKARHSIFYETPLTYLLGTLDVSHLVLCGQVTEQCVLYSALDAHIRHLTVTIARDAVAHIHQDLADAALRMMEENMAARIVPTAQALD</sequence>
<dbReference type="InterPro" id="IPR050272">
    <property type="entry name" value="Isochorismatase-like_hydrls"/>
</dbReference>
<evidence type="ECO:0000259" key="2">
    <source>
        <dbReference type="Pfam" id="PF00857"/>
    </source>
</evidence>